<organism evidence="3 4">
    <name type="scientific">Solanum verrucosum</name>
    <dbReference type="NCBI Taxonomy" id="315347"/>
    <lineage>
        <taxon>Eukaryota</taxon>
        <taxon>Viridiplantae</taxon>
        <taxon>Streptophyta</taxon>
        <taxon>Embryophyta</taxon>
        <taxon>Tracheophyta</taxon>
        <taxon>Spermatophyta</taxon>
        <taxon>Magnoliopsida</taxon>
        <taxon>eudicotyledons</taxon>
        <taxon>Gunneridae</taxon>
        <taxon>Pentapetalae</taxon>
        <taxon>asterids</taxon>
        <taxon>lamiids</taxon>
        <taxon>Solanales</taxon>
        <taxon>Solanaceae</taxon>
        <taxon>Solanoideae</taxon>
        <taxon>Solaneae</taxon>
        <taxon>Solanum</taxon>
    </lineage>
</organism>
<feature type="compositionally biased region" description="Polar residues" evidence="1">
    <location>
        <begin position="74"/>
        <end position="94"/>
    </location>
</feature>
<evidence type="ECO:0000256" key="1">
    <source>
        <dbReference type="SAM" id="MobiDB-lite"/>
    </source>
</evidence>
<feature type="domain" description="Endonuclease/exonuclease/phosphatase" evidence="2">
    <location>
        <begin position="240"/>
        <end position="388"/>
    </location>
</feature>
<dbReference type="Proteomes" id="UP001234989">
    <property type="component" value="Chromosome 6"/>
</dbReference>
<dbReference type="PANTHER" id="PTHR33710:SF71">
    <property type="entry name" value="ENDONUCLEASE_EXONUCLEASE_PHOSPHATASE DOMAIN-CONTAINING PROTEIN"/>
    <property type="match status" value="1"/>
</dbReference>
<proteinExistence type="predicted"/>
<keyword evidence="4" id="KW-1185">Reference proteome</keyword>
<evidence type="ECO:0000259" key="2">
    <source>
        <dbReference type="Pfam" id="PF03372"/>
    </source>
</evidence>
<dbReference type="SUPFAM" id="SSF56219">
    <property type="entry name" value="DNase I-like"/>
    <property type="match status" value="1"/>
</dbReference>
<feature type="region of interest" description="Disordered" evidence="1">
    <location>
        <begin position="50"/>
        <end position="105"/>
    </location>
</feature>
<sequence>MIQGEIIEDPSRIREEIIDFYQKLYIETESWRPVYNFAYCPAISEQEKETLQSTFEEQEGFGPASLGNIRDSGRSQTEQAHTRDQSSVTTSASARPTDVPPEALQAPVIPDSLTTLTQYLSHLTAEFRANVRGQSETTQSAGVHVADRTALEATTHSIGERGFPTPASLAEVIILTRQLFMEQVVECLSREECNADVWLGVSRARALLRNISWLYIYTHTLGGVLALGKDRLNPTEGVRFCQLVASGTRGGILILWDEKVWTGEVSSLGAYPLSSMERTKTSLGFFRGVYAPNNRVEREEVWWEVGSARGLFDGPWVVCGDFNTVRFPSDKRNCSRFTRAMNDLSNFIEDMSLQDLHLIGGNYTWRKGDRHDVSASLDRFLFSEEWNEEFKNIKQTTLHKVTSDHTPIMLQSGNWEPRRSYYKFENWWLQTERFLDRVKVWWNSIVCEGRPDFVLTFKLRALKDKLNGVKLPMGI</sequence>
<evidence type="ECO:0000313" key="3">
    <source>
        <dbReference type="EMBL" id="WMV33019.1"/>
    </source>
</evidence>
<accession>A0AAF0R7N9</accession>
<dbReference type="InterPro" id="IPR005135">
    <property type="entry name" value="Endo/exonuclease/phosphatase"/>
</dbReference>
<dbReference type="GO" id="GO:0003824">
    <property type="term" value="F:catalytic activity"/>
    <property type="evidence" value="ECO:0007669"/>
    <property type="project" value="InterPro"/>
</dbReference>
<dbReference type="Gene3D" id="3.60.10.10">
    <property type="entry name" value="Endonuclease/exonuclease/phosphatase"/>
    <property type="match status" value="1"/>
</dbReference>
<dbReference type="InterPro" id="IPR036691">
    <property type="entry name" value="Endo/exonu/phosph_ase_sf"/>
</dbReference>
<evidence type="ECO:0000313" key="4">
    <source>
        <dbReference type="Proteomes" id="UP001234989"/>
    </source>
</evidence>
<name>A0AAF0R7N9_SOLVR</name>
<gene>
    <name evidence="3" type="ORF">MTR67_026404</name>
</gene>
<protein>
    <recommendedName>
        <fullName evidence="2">Endonuclease/exonuclease/phosphatase domain-containing protein</fullName>
    </recommendedName>
</protein>
<dbReference type="Pfam" id="PF03372">
    <property type="entry name" value="Exo_endo_phos"/>
    <property type="match status" value="1"/>
</dbReference>
<dbReference type="EMBL" id="CP133617">
    <property type="protein sequence ID" value="WMV33019.1"/>
    <property type="molecule type" value="Genomic_DNA"/>
</dbReference>
<dbReference type="AlphaFoldDB" id="A0AAF0R7N9"/>
<reference evidence="3" key="1">
    <citation type="submission" date="2023-08" db="EMBL/GenBank/DDBJ databases">
        <title>A de novo genome assembly of Solanum verrucosum Schlechtendal, a Mexican diploid species geographically isolated from the other diploid A-genome species in potato relatives.</title>
        <authorList>
            <person name="Hosaka K."/>
        </authorList>
    </citation>
    <scope>NUCLEOTIDE SEQUENCE</scope>
    <source>
        <tissue evidence="3">Young leaves</tissue>
    </source>
</reference>
<dbReference type="PANTHER" id="PTHR33710">
    <property type="entry name" value="BNAC02G09200D PROTEIN"/>
    <property type="match status" value="1"/>
</dbReference>